<dbReference type="AlphaFoldDB" id="A0A6I0DJ35"/>
<feature type="transmembrane region" description="Helical" evidence="18">
    <location>
        <begin position="245"/>
        <end position="264"/>
    </location>
</feature>
<evidence type="ECO:0000256" key="11">
    <source>
        <dbReference type="ARBA" id="ARBA00022967"/>
    </source>
</evidence>
<organism evidence="21 22">
    <name type="scientific">Brucella anthropi</name>
    <name type="common">Ochrobactrum anthropi</name>
    <dbReference type="NCBI Taxonomy" id="529"/>
    <lineage>
        <taxon>Bacteria</taxon>
        <taxon>Pseudomonadati</taxon>
        <taxon>Pseudomonadota</taxon>
        <taxon>Alphaproteobacteria</taxon>
        <taxon>Hyphomicrobiales</taxon>
        <taxon>Brucellaceae</taxon>
        <taxon>Brucella/Ochrobactrum group</taxon>
        <taxon>Brucella</taxon>
    </lineage>
</organism>
<dbReference type="Proteomes" id="UP000441102">
    <property type="component" value="Unassembled WGS sequence"/>
</dbReference>
<dbReference type="FunFam" id="2.70.150.10:FF:000020">
    <property type="entry name" value="Copper-exporting P-type ATPase A"/>
    <property type="match status" value="1"/>
</dbReference>
<accession>A0A6I0DJ35</accession>
<dbReference type="EMBL" id="WBWX01000011">
    <property type="protein sequence ID" value="KAB2792213.1"/>
    <property type="molecule type" value="Genomic_DNA"/>
</dbReference>
<dbReference type="PRINTS" id="PR00943">
    <property type="entry name" value="CUATPASE"/>
</dbReference>
<dbReference type="SUPFAM" id="SSF81653">
    <property type="entry name" value="Calcium ATPase, transduction domain A"/>
    <property type="match status" value="1"/>
</dbReference>
<dbReference type="PANTHER" id="PTHR43520:SF8">
    <property type="entry name" value="P-TYPE CU(+) TRANSPORTER"/>
    <property type="match status" value="1"/>
</dbReference>
<keyword evidence="15 18" id="KW-0472">Membrane</keyword>
<evidence type="ECO:0000256" key="13">
    <source>
        <dbReference type="ARBA" id="ARBA00023008"/>
    </source>
</evidence>
<keyword evidence="5 18" id="KW-1003">Cell membrane</keyword>
<feature type="transmembrane region" description="Helical" evidence="18">
    <location>
        <begin position="768"/>
        <end position="790"/>
    </location>
</feature>
<dbReference type="InterPro" id="IPR023298">
    <property type="entry name" value="ATPase_P-typ_TM_dom_sf"/>
</dbReference>
<dbReference type="NCBIfam" id="TIGR01511">
    <property type="entry name" value="ATPase-IB1_Cu"/>
    <property type="match status" value="1"/>
</dbReference>
<dbReference type="InterPro" id="IPR011017">
    <property type="entry name" value="TRASH_dom"/>
</dbReference>
<dbReference type="NCBIfam" id="TIGR01525">
    <property type="entry name" value="ATPase-IB_hvy"/>
    <property type="match status" value="1"/>
</dbReference>
<feature type="region of interest" description="Disordered" evidence="19">
    <location>
        <begin position="1"/>
        <end position="33"/>
    </location>
</feature>
<dbReference type="GO" id="GO:0005524">
    <property type="term" value="F:ATP binding"/>
    <property type="evidence" value="ECO:0007669"/>
    <property type="project" value="UniProtKB-UniRule"/>
</dbReference>
<keyword evidence="8 18" id="KW-0547">Nucleotide-binding</keyword>
<evidence type="ECO:0000313" key="22">
    <source>
        <dbReference type="Proteomes" id="UP000441102"/>
    </source>
</evidence>
<dbReference type="GO" id="GO:0005886">
    <property type="term" value="C:plasma membrane"/>
    <property type="evidence" value="ECO:0007669"/>
    <property type="project" value="UniProtKB-SubCell"/>
</dbReference>
<dbReference type="InterPro" id="IPR007029">
    <property type="entry name" value="YHS_dom"/>
</dbReference>
<dbReference type="NCBIfam" id="TIGR01494">
    <property type="entry name" value="ATPase_P-type"/>
    <property type="match status" value="1"/>
</dbReference>
<proteinExistence type="inferred from homology"/>
<dbReference type="Gene3D" id="3.40.50.1000">
    <property type="entry name" value="HAD superfamily/HAD-like"/>
    <property type="match status" value="1"/>
</dbReference>
<sequence>MASKTEHDHQNKRHAHSAQGHAHDHAAVAQDDTHKVKDPVCGMMVDPHTTQHKAEHAGRPYYFCSAGCHAKFLAEPERYLDPAAAAAKAEPVPEGTVYTCPMHPEIRQVGPGSCPICGMALEPVLVSLEAEPNVELIDMTRRFWIGLVLAIPVFILEMGGHLFGLTHVIGQQVSNWLQLILATPVVLWAGWPFFQRGWQSLVNRSLNMFTLIAMGTGTAWIYSVVATLAPSIFPDAFRQHDGSVAVYFEAAAVITVLVLLGQVLELRARESTSGAIRALLDLAPKTARIIRDDGTEEEVQLDTVHVGDRLRVRPGEKVPVDGEVLEGRSAVDESMVTGESMPVTKQIGSKAIGGTMNQSGALVIEAKKVGRDTMLSQIVQLVAEAQRSRAPIQRLADQVSGWFVPAVIVVAVLAFIAWSIWGPEPRFSFGLIAAVSVLIIACPCALGLATPMSIMVGVGRGAQAGVLIKNAEALEHMEKVDTIIVDKTGTLTEGRPAVIAIVPAPGFTEDEALRLAASVERASEHPLALAIVRAAEERGIATAPVADFDSPTGKGAYGTVDGKRIPLGNAKFLAEQGVDVAPLADEADRLREDGATAIFMGVDGRIAAIFAIADPVKPSTPEALAALKAQGIRVVMLTGDNWTTAKAVARQLGIDEVEAEVLPDQKSAVVQRHKAAGEVVAMAGDGVNDAPALAAADVGIAMGTGTDVAMESAGVTLLKGDLTGIVRARRLSEAVMGNIRQNLFFAFIYNALGVPVAAGVLFPFFGILLSPIIAAAAMALSSVSVIANAARLRRVKL</sequence>
<feature type="compositionally biased region" description="Basic and acidic residues" evidence="19">
    <location>
        <begin position="21"/>
        <end position="33"/>
    </location>
</feature>
<dbReference type="Pfam" id="PF04945">
    <property type="entry name" value="YHS"/>
    <property type="match status" value="1"/>
</dbReference>
<evidence type="ECO:0000256" key="10">
    <source>
        <dbReference type="ARBA" id="ARBA00022840"/>
    </source>
</evidence>
<comment type="subcellular location">
    <subcellularLocation>
        <location evidence="1">Cell membrane</location>
        <topology evidence="1">Multi-pass membrane protein</topology>
    </subcellularLocation>
</comment>
<dbReference type="InterPro" id="IPR012348">
    <property type="entry name" value="RNR-like"/>
</dbReference>
<keyword evidence="7 18" id="KW-0479">Metal-binding</keyword>
<dbReference type="SFLD" id="SFLDG00002">
    <property type="entry name" value="C1.7:_P-type_atpase_like"/>
    <property type="match status" value="1"/>
</dbReference>
<dbReference type="Pfam" id="PF00122">
    <property type="entry name" value="E1-E2_ATPase"/>
    <property type="match status" value="1"/>
</dbReference>
<keyword evidence="12 18" id="KW-1133">Transmembrane helix</keyword>
<dbReference type="Gene3D" id="2.70.150.10">
    <property type="entry name" value="Calcium-transporting ATPase, cytoplasmic transduction domain A"/>
    <property type="match status" value="1"/>
</dbReference>
<evidence type="ECO:0000256" key="18">
    <source>
        <dbReference type="RuleBase" id="RU362081"/>
    </source>
</evidence>
<dbReference type="SUPFAM" id="SSF81665">
    <property type="entry name" value="Calcium ATPase, transmembrane domain M"/>
    <property type="match status" value="1"/>
</dbReference>
<comment type="caution">
    <text evidence="21">The sequence shown here is derived from an EMBL/GenBank/DDBJ whole genome shotgun (WGS) entry which is preliminary data.</text>
</comment>
<dbReference type="InterPro" id="IPR045800">
    <property type="entry name" value="HMBD"/>
</dbReference>
<evidence type="ECO:0000256" key="17">
    <source>
        <dbReference type="ARBA" id="ARBA00049289"/>
    </source>
</evidence>
<keyword evidence="11" id="KW-1278">Translocase</keyword>
<comment type="catalytic activity">
    <reaction evidence="17">
        <text>Cu(+)(in) + ATP + H2O = Cu(+)(out) + ADP + phosphate + H(+)</text>
        <dbReference type="Rhea" id="RHEA:25792"/>
        <dbReference type="ChEBI" id="CHEBI:15377"/>
        <dbReference type="ChEBI" id="CHEBI:15378"/>
        <dbReference type="ChEBI" id="CHEBI:30616"/>
        <dbReference type="ChEBI" id="CHEBI:43474"/>
        <dbReference type="ChEBI" id="CHEBI:49552"/>
        <dbReference type="ChEBI" id="CHEBI:456216"/>
        <dbReference type="EC" id="7.2.2.8"/>
    </reaction>
</comment>
<dbReference type="InterPro" id="IPR009078">
    <property type="entry name" value="Ferritin-like_SF"/>
</dbReference>
<dbReference type="SUPFAM" id="SSF56784">
    <property type="entry name" value="HAD-like"/>
    <property type="match status" value="1"/>
</dbReference>
<dbReference type="SUPFAM" id="SSF47240">
    <property type="entry name" value="Ferritin-like"/>
    <property type="match status" value="1"/>
</dbReference>
<evidence type="ECO:0000256" key="4">
    <source>
        <dbReference type="ARBA" id="ARBA00022448"/>
    </source>
</evidence>
<keyword evidence="14" id="KW-0406">Ion transport</keyword>
<comment type="similarity">
    <text evidence="2 18">Belongs to the cation transport ATPase (P-type) (TC 3.A.3) family. Type IB subfamily.</text>
</comment>
<feature type="transmembrane region" description="Helical" evidence="18">
    <location>
        <begin position="427"/>
        <end position="450"/>
    </location>
</feature>
<dbReference type="GO" id="GO:0140581">
    <property type="term" value="F:P-type monovalent copper transporter activity"/>
    <property type="evidence" value="ECO:0007669"/>
    <property type="project" value="UniProtKB-EC"/>
</dbReference>
<dbReference type="InterPro" id="IPR023299">
    <property type="entry name" value="ATPase_P-typ_cyto_dom_N"/>
</dbReference>
<reference evidence="21 22" key="1">
    <citation type="submission" date="2019-09" db="EMBL/GenBank/DDBJ databases">
        <title>Taxonomic organization of the family Brucellaceae based on a phylogenomic approach.</title>
        <authorList>
            <person name="Leclercq S."/>
            <person name="Cloeckaert A."/>
            <person name="Zygmunt M.S."/>
        </authorList>
    </citation>
    <scope>NUCLEOTIDE SEQUENCE [LARGE SCALE GENOMIC DNA]</scope>
    <source>
        <strain evidence="21 22">CCUG 34461</strain>
    </source>
</reference>
<evidence type="ECO:0000256" key="14">
    <source>
        <dbReference type="ARBA" id="ARBA00023065"/>
    </source>
</evidence>
<dbReference type="GO" id="GO:0055070">
    <property type="term" value="P:copper ion homeostasis"/>
    <property type="evidence" value="ECO:0007669"/>
    <property type="project" value="TreeGrafter"/>
</dbReference>
<keyword evidence="9" id="KW-0187">Copper transport</keyword>
<protein>
    <recommendedName>
        <fullName evidence="3">P-type Cu(+) transporter</fullName>
        <ecNumber evidence="3">7.2.2.8</ecNumber>
    </recommendedName>
    <alternativeName>
        <fullName evidence="16">Cu(+)-exporting ATPase</fullName>
    </alternativeName>
</protein>
<dbReference type="InterPro" id="IPR036412">
    <property type="entry name" value="HAD-like_sf"/>
</dbReference>
<dbReference type="Gene3D" id="3.40.1110.10">
    <property type="entry name" value="Calcium-transporting ATPase, cytoplasmic domain N"/>
    <property type="match status" value="1"/>
</dbReference>
<dbReference type="GO" id="GO:0016491">
    <property type="term" value="F:oxidoreductase activity"/>
    <property type="evidence" value="ECO:0007669"/>
    <property type="project" value="InterPro"/>
</dbReference>
<dbReference type="CDD" id="cd02094">
    <property type="entry name" value="P-type_ATPase_Cu-like"/>
    <property type="match status" value="1"/>
</dbReference>
<dbReference type="SFLD" id="SFLDS00003">
    <property type="entry name" value="Haloacid_Dehalogenase"/>
    <property type="match status" value="1"/>
</dbReference>
<feature type="transmembrane region" description="Helical" evidence="18">
    <location>
        <begin position="743"/>
        <end position="762"/>
    </location>
</feature>
<dbReference type="SFLD" id="SFLDF00027">
    <property type="entry name" value="p-type_atpase"/>
    <property type="match status" value="1"/>
</dbReference>
<dbReference type="RefSeq" id="WP_151576945.1">
    <property type="nucleotide sequence ID" value="NZ_WBWX01000011.1"/>
</dbReference>
<evidence type="ECO:0000256" key="3">
    <source>
        <dbReference type="ARBA" id="ARBA00012517"/>
    </source>
</evidence>
<dbReference type="GO" id="GO:0043682">
    <property type="term" value="F:P-type divalent copper transporter activity"/>
    <property type="evidence" value="ECO:0007669"/>
    <property type="project" value="TreeGrafter"/>
</dbReference>
<evidence type="ECO:0000256" key="9">
    <source>
        <dbReference type="ARBA" id="ARBA00022796"/>
    </source>
</evidence>
<evidence type="ECO:0000256" key="6">
    <source>
        <dbReference type="ARBA" id="ARBA00022692"/>
    </source>
</evidence>
<feature type="transmembrane region" description="Helical" evidence="18">
    <location>
        <begin position="399"/>
        <end position="421"/>
    </location>
</feature>
<evidence type="ECO:0000256" key="1">
    <source>
        <dbReference type="ARBA" id="ARBA00004651"/>
    </source>
</evidence>
<dbReference type="InterPro" id="IPR018303">
    <property type="entry name" value="ATPase_P-typ_P_site"/>
</dbReference>
<dbReference type="PRINTS" id="PR00119">
    <property type="entry name" value="CATATPASE"/>
</dbReference>
<dbReference type="InterPro" id="IPR001757">
    <property type="entry name" value="P_typ_ATPase"/>
</dbReference>
<feature type="transmembrane region" description="Helical" evidence="18">
    <location>
        <begin position="206"/>
        <end position="233"/>
    </location>
</feature>
<dbReference type="Pfam" id="PF00702">
    <property type="entry name" value="Hydrolase"/>
    <property type="match status" value="1"/>
</dbReference>
<gene>
    <name evidence="21" type="ORF">F9L06_21780</name>
</gene>
<dbReference type="Pfam" id="PF19335">
    <property type="entry name" value="HMBD"/>
    <property type="match status" value="1"/>
</dbReference>
<evidence type="ECO:0000256" key="7">
    <source>
        <dbReference type="ARBA" id="ARBA00022723"/>
    </source>
</evidence>
<name>A0A6I0DJ35_BRUAN</name>
<dbReference type="GO" id="GO:0005507">
    <property type="term" value="F:copper ion binding"/>
    <property type="evidence" value="ECO:0007669"/>
    <property type="project" value="TreeGrafter"/>
</dbReference>
<evidence type="ECO:0000256" key="2">
    <source>
        <dbReference type="ARBA" id="ARBA00006024"/>
    </source>
</evidence>
<evidence type="ECO:0000256" key="5">
    <source>
        <dbReference type="ARBA" id="ARBA00022475"/>
    </source>
</evidence>
<evidence type="ECO:0000313" key="21">
    <source>
        <dbReference type="EMBL" id="KAB2792213.1"/>
    </source>
</evidence>
<dbReference type="InterPro" id="IPR008250">
    <property type="entry name" value="ATPase_P-typ_transduc_dom_A_sf"/>
</dbReference>
<evidence type="ECO:0000259" key="20">
    <source>
        <dbReference type="SMART" id="SM00746"/>
    </source>
</evidence>
<dbReference type="Gene3D" id="1.10.620.20">
    <property type="entry name" value="Ribonucleotide Reductase, subunit A"/>
    <property type="match status" value="1"/>
</dbReference>
<dbReference type="EC" id="7.2.2.8" evidence="3"/>
<dbReference type="GO" id="GO:0060003">
    <property type="term" value="P:copper ion export"/>
    <property type="evidence" value="ECO:0007669"/>
    <property type="project" value="UniProtKB-ARBA"/>
</dbReference>
<dbReference type="InterPro" id="IPR023214">
    <property type="entry name" value="HAD_sf"/>
</dbReference>
<dbReference type="PANTHER" id="PTHR43520">
    <property type="entry name" value="ATP7, ISOFORM B"/>
    <property type="match status" value="1"/>
</dbReference>
<keyword evidence="6 18" id="KW-0812">Transmembrane</keyword>
<dbReference type="InterPro" id="IPR027256">
    <property type="entry name" value="P-typ_ATPase_IB"/>
</dbReference>
<keyword evidence="4" id="KW-0813">Transport</keyword>
<dbReference type="FunFam" id="3.40.50.1000:FF:000144">
    <property type="entry name" value="copper-transporting ATPase 1 isoform X2"/>
    <property type="match status" value="1"/>
</dbReference>
<evidence type="ECO:0000256" key="12">
    <source>
        <dbReference type="ARBA" id="ARBA00022989"/>
    </source>
</evidence>
<feature type="transmembrane region" description="Helical" evidence="18">
    <location>
        <begin position="176"/>
        <end position="194"/>
    </location>
</feature>
<feature type="transmembrane region" description="Helical" evidence="18">
    <location>
        <begin position="143"/>
        <end position="164"/>
    </location>
</feature>
<evidence type="ECO:0000256" key="15">
    <source>
        <dbReference type="ARBA" id="ARBA00023136"/>
    </source>
</evidence>
<dbReference type="InterPro" id="IPR044492">
    <property type="entry name" value="P_typ_ATPase_HD_dom"/>
</dbReference>
<dbReference type="GO" id="GO:0016887">
    <property type="term" value="F:ATP hydrolysis activity"/>
    <property type="evidence" value="ECO:0007669"/>
    <property type="project" value="InterPro"/>
</dbReference>
<keyword evidence="10 18" id="KW-0067">ATP-binding</keyword>
<feature type="domain" description="TRASH" evidence="20">
    <location>
        <begin position="38"/>
        <end position="76"/>
    </location>
</feature>
<dbReference type="PROSITE" id="PS00154">
    <property type="entry name" value="ATPASE_E1_E2"/>
    <property type="match status" value="1"/>
</dbReference>
<evidence type="ECO:0000256" key="8">
    <source>
        <dbReference type="ARBA" id="ARBA00022741"/>
    </source>
</evidence>
<evidence type="ECO:0000256" key="16">
    <source>
        <dbReference type="ARBA" id="ARBA00033239"/>
    </source>
</evidence>
<keyword evidence="13" id="KW-0186">Copper</keyword>
<dbReference type="SMART" id="SM00746">
    <property type="entry name" value="TRASH"/>
    <property type="match status" value="1"/>
</dbReference>
<dbReference type="InterPro" id="IPR059000">
    <property type="entry name" value="ATPase_P-type_domA"/>
</dbReference>
<evidence type="ECO:0000256" key="19">
    <source>
        <dbReference type="SAM" id="MobiDB-lite"/>
    </source>
</evidence>